<dbReference type="PANTHER" id="PTHR43918:SF4">
    <property type="entry name" value="CARBOXYLIC ESTER HYDROLASE"/>
    <property type="match status" value="1"/>
</dbReference>
<evidence type="ECO:0000313" key="5">
    <source>
        <dbReference type="EMBL" id="KAF2270156.1"/>
    </source>
</evidence>
<dbReference type="EC" id="3.1.1.-" evidence="3"/>
<name>A0A9P4TPP0_9PLEO</name>
<comment type="caution">
    <text evidence="5">The sequence shown here is derived from an EMBL/GenBank/DDBJ whole genome shotgun (WGS) entry which is preliminary data.</text>
</comment>
<dbReference type="Pfam" id="PF00135">
    <property type="entry name" value="COesterase"/>
    <property type="match status" value="1"/>
</dbReference>
<dbReference type="InterPro" id="IPR050654">
    <property type="entry name" value="AChE-related_enzymes"/>
</dbReference>
<keyword evidence="2 3" id="KW-0378">Hydrolase</keyword>
<evidence type="ECO:0000256" key="2">
    <source>
        <dbReference type="ARBA" id="ARBA00022801"/>
    </source>
</evidence>
<accession>A0A9P4TPP0</accession>
<protein>
    <recommendedName>
        <fullName evidence="3">Carboxylic ester hydrolase</fullName>
        <ecNumber evidence="3">3.1.1.-</ecNumber>
    </recommendedName>
</protein>
<evidence type="ECO:0000313" key="6">
    <source>
        <dbReference type="Proteomes" id="UP000800093"/>
    </source>
</evidence>
<feature type="domain" description="Carboxylesterase type B" evidence="4">
    <location>
        <begin position="3"/>
        <end position="470"/>
    </location>
</feature>
<dbReference type="InterPro" id="IPR002018">
    <property type="entry name" value="CarbesteraseB"/>
</dbReference>
<proteinExistence type="inferred from homology"/>
<dbReference type="PANTHER" id="PTHR43918">
    <property type="entry name" value="ACETYLCHOLINESTERASE"/>
    <property type="match status" value="1"/>
</dbReference>
<dbReference type="SUPFAM" id="SSF53474">
    <property type="entry name" value="alpha/beta-Hydrolases"/>
    <property type="match status" value="1"/>
</dbReference>
<sequence>PTAEIADGRIIGTTTKIAGPTGSILVNKFLGIPFAAPPIGNLRFSPPHAPPKWIIRDAKEFENSCVQVFSPLDGKEFTEAVFNNPPPKKESEDCLYINVFAPKKAWTPMSPPYPVLYWMYGGGWKFGHAGHPWYDGSHFAALEDVIVVSVNYRTNAFGFPIAPGVPLEGRNLGMLDQRAGLEWVEKNIHHFGGDKDKVTIFGESAGAFATDSLITSYKPGAQRRFRAAIMESGTYAYLRTPNCNNSNFEAWNLLAAGLGCPDNDDAAKFNCIKNERNDIQIKDAQERNSNITFQFACDEKTLVSNPRTRLEAGETADVPVMLGTNTQDGSVYSIGSGFDASDYFNKFLPNNETLKQRVLDAYPLGQDGRNDEQLRLAQIHTDWFFHCPSVWYGETSAAKLRPTYRYLFNATFTNTQAQYPRWDPYWQGAYHSSEIPIVFTTYNESVAPAEPTQRGLSDMMRKAWANFAKHPSQPP</sequence>
<dbReference type="PROSITE" id="PS00122">
    <property type="entry name" value="CARBOXYLESTERASE_B_1"/>
    <property type="match status" value="1"/>
</dbReference>
<dbReference type="InterPro" id="IPR019819">
    <property type="entry name" value="Carboxylesterase_B_CS"/>
</dbReference>
<comment type="similarity">
    <text evidence="1 3">Belongs to the type-B carboxylesterase/lipase family.</text>
</comment>
<dbReference type="Gene3D" id="3.40.50.1820">
    <property type="entry name" value="alpha/beta hydrolase"/>
    <property type="match status" value="1"/>
</dbReference>
<dbReference type="OrthoDB" id="408631at2759"/>
<feature type="non-terminal residue" evidence="5">
    <location>
        <position position="475"/>
    </location>
</feature>
<dbReference type="GO" id="GO:0052689">
    <property type="term" value="F:carboxylic ester hydrolase activity"/>
    <property type="evidence" value="ECO:0007669"/>
    <property type="project" value="TreeGrafter"/>
</dbReference>
<dbReference type="InterPro" id="IPR029058">
    <property type="entry name" value="AB_hydrolase_fold"/>
</dbReference>
<gene>
    <name evidence="5" type="ORF">CC78DRAFT_431778</name>
</gene>
<dbReference type="EMBL" id="ML986580">
    <property type="protein sequence ID" value="KAF2270156.1"/>
    <property type="molecule type" value="Genomic_DNA"/>
</dbReference>
<reference evidence="6" key="1">
    <citation type="journal article" date="2020" name="Stud. Mycol.">
        <title>101 Dothideomycetes genomes: A test case for predicting lifestyles and emergence of pathogens.</title>
        <authorList>
            <person name="Haridas S."/>
            <person name="Albert R."/>
            <person name="Binder M."/>
            <person name="Bloem J."/>
            <person name="LaButti K."/>
            <person name="Salamov A."/>
            <person name="Andreopoulos B."/>
            <person name="Baker S."/>
            <person name="Barry K."/>
            <person name="Bills G."/>
            <person name="Bluhm B."/>
            <person name="Cannon C."/>
            <person name="Castanera R."/>
            <person name="Culley D."/>
            <person name="Daum C."/>
            <person name="Ezra D."/>
            <person name="Gonzalez J."/>
            <person name="Henrissat B."/>
            <person name="Kuo A."/>
            <person name="Liang C."/>
            <person name="Lipzen A."/>
            <person name="Lutzoni F."/>
            <person name="Magnuson J."/>
            <person name="Mondo S."/>
            <person name="Nolan M."/>
            <person name="Ohm R."/>
            <person name="Pangilinan J."/>
            <person name="Park H.-J."/>
            <person name="Ramirez L."/>
            <person name="Alfaro M."/>
            <person name="Sun H."/>
            <person name="Tritt A."/>
            <person name="Yoshinaga Y."/>
            <person name="Zwiers L.-H."/>
            <person name="Turgeon B."/>
            <person name="Goodwin S."/>
            <person name="Spatafora J."/>
            <person name="Crous P."/>
            <person name="Grigoriev I."/>
        </authorList>
    </citation>
    <scope>NUCLEOTIDE SEQUENCE [LARGE SCALE GENOMIC DNA]</scope>
    <source>
        <strain evidence="6">CBS 304.66</strain>
    </source>
</reference>
<evidence type="ECO:0000256" key="3">
    <source>
        <dbReference type="RuleBase" id="RU361235"/>
    </source>
</evidence>
<dbReference type="InterPro" id="IPR019826">
    <property type="entry name" value="Carboxylesterase_B_AS"/>
</dbReference>
<evidence type="ECO:0000256" key="1">
    <source>
        <dbReference type="ARBA" id="ARBA00005964"/>
    </source>
</evidence>
<feature type="non-terminal residue" evidence="5">
    <location>
        <position position="1"/>
    </location>
</feature>
<dbReference type="Proteomes" id="UP000800093">
    <property type="component" value="Unassembled WGS sequence"/>
</dbReference>
<dbReference type="AlphaFoldDB" id="A0A9P4TPP0"/>
<dbReference type="PROSITE" id="PS00941">
    <property type="entry name" value="CARBOXYLESTERASE_B_2"/>
    <property type="match status" value="1"/>
</dbReference>
<organism evidence="5 6">
    <name type="scientific">Lojkania enalia</name>
    <dbReference type="NCBI Taxonomy" id="147567"/>
    <lineage>
        <taxon>Eukaryota</taxon>
        <taxon>Fungi</taxon>
        <taxon>Dikarya</taxon>
        <taxon>Ascomycota</taxon>
        <taxon>Pezizomycotina</taxon>
        <taxon>Dothideomycetes</taxon>
        <taxon>Pleosporomycetidae</taxon>
        <taxon>Pleosporales</taxon>
        <taxon>Pleosporales incertae sedis</taxon>
        <taxon>Lojkania</taxon>
    </lineage>
</organism>
<evidence type="ECO:0000259" key="4">
    <source>
        <dbReference type="Pfam" id="PF00135"/>
    </source>
</evidence>
<keyword evidence="6" id="KW-1185">Reference proteome</keyword>